<gene>
    <name evidence="1" type="ORF">STAS_15378</name>
</gene>
<dbReference type="AlphaFoldDB" id="A0A5A7Q122"/>
<evidence type="ECO:0000313" key="2">
    <source>
        <dbReference type="Proteomes" id="UP000325081"/>
    </source>
</evidence>
<keyword evidence="2" id="KW-1185">Reference proteome</keyword>
<sequence length="155" mass="16450">MEILFKTSGVAKSNPSIRASKSKSSGFACPSFPLQNLLTPTPPATPSIPHLEGQGVVMGLMADIVRHELRLRLVLADGKGAAVGDGTSEWLFVGDLGGGSSAVVLHRSVIYRRRGSTNCRNLSSEKELGKERNPSAISGKIEISVGRAVSRLHFV</sequence>
<organism evidence="1 2">
    <name type="scientific">Striga asiatica</name>
    <name type="common">Asiatic witchweed</name>
    <name type="synonym">Buchnera asiatica</name>
    <dbReference type="NCBI Taxonomy" id="4170"/>
    <lineage>
        <taxon>Eukaryota</taxon>
        <taxon>Viridiplantae</taxon>
        <taxon>Streptophyta</taxon>
        <taxon>Embryophyta</taxon>
        <taxon>Tracheophyta</taxon>
        <taxon>Spermatophyta</taxon>
        <taxon>Magnoliopsida</taxon>
        <taxon>eudicotyledons</taxon>
        <taxon>Gunneridae</taxon>
        <taxon>Pentapetalae</taxon>
        <taxon>asterids</taxon>
        <taxon>lamiids</taxon>
        <taxon>Lamiales</taxon>
        <taxon>Orobanchaceae</taxon>
        <taxon>Buchnereae</taxon>
        <taxon>Striga</taxon>
    </lineage>
</organism>
<accession>A0A5A7Q122</accession>
<name>A0A5A7Q122_STRAF</name>
<comment type="caution">
    <text evidence="1">The sequence shown here is derived from an EMBL/GenBank/DDBJ whole genome shotgun (WGS) entry which is preliminary data.</text>
</comment>
<protein>
    <submittedName>
        <fullName evidence="1">Acyl carrier protein</fullName>
    </submittedName>
</protein>
<dbReference type="Proteomes" id="UP000325081">
    <property type="component" value="Unassembled WGS sequence"/>
</dbReference>
<proteinExistence type="predicted"/>
<dbReference type="EMBL" id="BKCP01005528">
    <property type="protein sequence ID" value="GER38833.1"/>
    <property type="molecule type" value="Genomic_DNA"/>
</dbReference>
<evidence type="ECO:0000313" key="1">
    <source>
        <dbReference type="EMBL" id="GER38833.1"/>
    </source>
</evidence>
<reference evidence="2" key="1">
    <citation type="journal article" date="2019" name="Curr. Biol.">
        <title>Genome Sequence of Striga asiatica Provides Insight into the Evolution of Plant Parasitism.</title>
        <authorList>
            <person name="Yoshida S."/>
            <person name="Kim S."/>
            <person name="Wafula E.K."/>
            <person name="Tanskanen J."/>
            <person name="Kim Y.M."/>
            <person name="Honaas L."/>
            <person name="Yang Z."/>
            <person name="Spallek T."/>
            <person name="Conn C.E."/>
            <person name="Ichihashi Y."/>
            <person name="Cheong K."/>
            <person name="Cui S."/>
            <person name="Der J.P."/>
            <person name="Gundlach H."/>
            <person name="Jiao Y."/>
            <person name="Hori C."/>
            <person name="Ishida J.K."/>
            <person name="Kasahara H."/>
            <person name="Kiba T."/>
            <person name="Kim M.S."/>
            <person name="Koo N."/>
            <person name="Laohavisit A."/>
            <person name="Lee Y.H."/>
            <person name="Lumba S."/>
            <person name="McCourt P."/>
            <person name="Mortimer J.C."/>
            <person name="Mutuku J.M."/>
            <person name="Nomura T."/>
            <person name="Sasaki-Sekimoto Y."/>
            <person name="Seto Y."/>
            <person name="Wang Y."/>
            <person name="Wakatake T."/>
            <person name="Sakakibara H."/>
            <person name="Demura T."/>
            <person name="Yamaguchi S."/>
            <person name="Yoneyama K."/>
            <person name="Manabe R.I."/>
            <person name="Nelson D.C."/>
            <person name="Schulman A.H."/>
            <person name="Timko M.P."/>
            <person name="dePamphilis C.W."/>
            <person name="Choi D."/>
            <person name="Shirasu K."/>
        </authorList>
    </citation>
    <scope>NUCLEOTIDE SEQUENCE [LARGE SCALE GENOMIC DNA]</scope>
    <source>
        <strain evidence="2">cv. UVA1</strain>
    </source>
</reference>